<dbReference type="EMBL" id="CP159218">
    <property type="protein sequence ID" value="XCG62293.1"/>
    <property type="molecule type" value="Genomic_DNA"/>
</dbReference>
<keyword evidence="4" id="KW-0175">Coiled coil</keyword>
<dbReference type="InterPro" id="IPR019800">
    <property type="entry name" value="Glyco_hydro_3_AS"/>
</dbReference>
<name>A0AAU8DJZ8_9ACTN</name>
<feature type="coiled-coil region" evidence="4">
    <location>
        <begin position="328"/>
        <end position="355"/>
    </location>
</feature>
<dbReference type="GO" id="GO:0005975">
    <property type="term" value="P:carbohydrate metabolic process"/>
    <property type="evidence" value="ECO:0007669"/>
    <property type="project" value="InterPro"/>
</dbReference>
<dbReference type="Pfam" id="PF00933">
    <property type="entry name" value="Glyco_hydro_3"/>
    <property type="match status" value="1"/>
</dbReference>
<dbReference type="PANTHER" id="PTHR30480:SF16">
    <property type="entry name" value="GLYCOSIDE HYDROLASE FAMILY 3 DOMAIN PROTEIN"/>
    <property type="match status" value="1"/>
</dbReference>
<feature type="domain" description="Glycoside hydrolase family 3 N-terminal" evidence="5">
    <location>
        <begin position="44"/>
        <end position="334"/>
    </location>
</feature>
<keyword evidence="2 6" id="KW-0378">Hydrolase</keyword>
<proteinExistence type="inferred from homology"/>
<dbReference type="InterPro" id="IPR001764">
    <property type="entry name" value="Glyco_hydro_3_N"/>
</dbReference>
<dbReference type="AlphaFoldDB" id="A0AAU8DJZ8"/>
<dbReference type="RefSeq" id="WP_353647908.1">
    <property type="nucleotide sequence ID" value="NZ_CP159218.1"/>
</dbReference>
<gene>
    <name evidence="6" type="ORF">ABLG96_13585</name>
</gene>
<dbReference type="PANTHER" id="PTHR30480">
    <property type="entry name" value="BETA-HEXOSAMINIDASE-RELATED"/>
    <property type="match status" value="1"/>
</dbReference>
<evidence type="ECO:0000313" key="6">
    <source>
        <dbReference type="EMBL" id="XCG62293.1"/>
    </source>
</evidence>
<dbReference type="SUPFAM" id="SSF51445">
    <property type="entry name" value="(Trans)glycosidases"/>
    <property type="match status" value="1"/>
</dbReference>
<evidence type="ECO:0000256" key="1">
    <source>
        <dbReference type="ARBA" id="ARBA00005336"/>
    </source>
</evidence>
<protein>
    <submittedName>
        <fullName evidence="6">Glycoside hydrolase family 3 N-terminal domain-containing protein</fullName>
    </submittedName>
</protein>
<accession>A0AAU8DJZ8</accession>
<dbReference type="InterPro" id="IPR050226">
    <property type="entry name" value="NagZ_Beta-hexosaminidase"/>
</dbReference>
<sequence length="492" mass="50584">MSAAEVVASATGAAELRRLAAGTLAPGFNGTSVPGWLRRAGADGLGGVVLFGHNVDPDPARVRALCDELHGLNAGALLVHSDEEGGDVTRVQLHTGSSLPGAAALGRIGDPALTRRVAAAHGAHLRSLGIDVDLAPVADVNSDPANPVIGIRSFSDDTGIAAEHVTAYVQGLQEAGVLACAKHFPGHGDTAVDSHLALPTLALSLQEIRDRELVPFRAAFAAGVAAVMPGHLTIPAVDAEPASLSAPWYRILRDDLGFGGLTVTDALDMKAVADVHGVPGAAVLALQAGADVLCLGNTRAIDDEQIYHATLAAILDAVSTGSLPESRLVEARERREAAIRRLNELQGRCAATELEVALAALDAVGREAAERALDAVPQITGTPAILDLRAGINIAAGPIARHLLDTLQLTWPDAAVLHAVPEISAAGPLLVLAGRQTDRAELVRAVTAQPDAVVIWTGWPAAWEPVGRAGVVFSYGNAPVTACAVGERLSGR</sequence>
<dbReference type="GO" id="GO:0004553">
    <property type="term" value="F:hydrolase activity, hydrolyzing O-glycosyl compounds"/>
    <property type="evidence" value="ECO:0007669"/>
    <property type="project" value="InterPro"/>
</dbReference>
<comment type="similarity">
    <text evidence="1">Belongs to the glycosyl hydrolase 3 family.</text>
</comment>
<evidence type="ECO:0000256" key="2">
    <source>
        <dbReference type="ARBA" id="ARBA00022801"/>
    </source>
</evidence>
<dbReference type="Gene3D" id="3.20.20.300">
    <property type="entry name" value="Glycoside hydrolase, family 3, N-terminal domain"/>
    <property type="match status" value="1"/>
</dbReference>
<keyword evidence="3" id="KW-0326">Glycosidase</keyword>
<reference evidence="6" key="1">
    <citation type="submission" date="2024-05" db="EMBL/GenBank/DDBJ databases">
        <authorList>
            <person name="Cai S.Y."/>
            <person name="Jin L.M."/>
            <person name="Li H.R."/>
        </authorList>
    </citation>
    <scope>NUCLEOTIDE SEQUENCE</scope>
    <source>
        <strain evidence="6">A5-74</strain>
    </source>
</reference>
<evidence type="ECO:0000256" key="4">
    <source>
        <dbReference type="SAM" id="Coils"/>
    </source>
</evidence>
<dbReference type="PROSITE" id="PS00775">
    <property type="entry name" value="GLYCOSYL_HYDROL_F3"/>
    <property type="match status" value="1"/>
</dbReference>
<evidence type="ECO:0000259" key="5">
    <source>
        <dbReference type="Pfam" id="PF00933"/>
    </source>
</evidence>
<dbReference type="GO" id="GO:0009254">
    <property type="term" value="P:peptidoglycan turnover"/>
    <property type="evidence" value="ECO:0007669"/>
    <property type="project" value="TreeGrafter"/>
</dbReference>
<dbReference type="InterPro" id="IPR036962">
    <property type="entry name" value="Glyco_hydro_3_N_sf"/>
</dbReference>
<dbReference type="InterPro" id="IPR017853">
    <property type="entry name" value="GH"/>
</dbReference>
<organism evidence="6">
    <name type="scientific">Nakamurella sp. A5-74</name>
    <dbReference type="NCBI Taxonomy" id="3158264"/>
    <lineage>
        <taxon>Bacteria</taxon>
        <taxon>Bacillati</taxon>
        <taxon>Actinomycetota</taxon>
        <taxon>Actinomycetes</taxon>
        <taxon>Nakamurellales</taxon>
        <taxon>Nakamurellaceae</taxon>
        <taxon>Nakamurella</taxon>
    </lineage>
</organism>
<evidence type="ECO:0000256" key="3">
    <source>
        <dbReference type="ARBA" id="ARBA00023295"/>
    </source>
</evidence>